<dbReference type="InterPro" id="IPR050194">
    <property type="entry name" value="Glycosyltransferase_grp1"/>
</dbReference>
<dbReference type="AlphaFoldDB" id="A0A174B0I9"/>
<reference evidence="1 2" key="1">
    <citation type="submission" date="2015-09" db="EMBL/GenBank/DDBJ databases">
        <authorList>
            <consortium name="Pathogen Informatics"/>
        </authorList>
    </citation>
    <scope>NUCLEOTIDE SEQUENCE [LARGE SCALE GENOMIC DNA]</scope>
    <source>
        <strain evidence="1 2">2789STDY5608860</strain>
    </source>
</reference>
<dbReference type="Proteomes" id="UP000095384">
    <property type="component" value="Unassembled WGS sequence"/>
</dbReference>
<dbReference type="CDD" id="cd03812">
    <property type="entry name" value="GT4_CapH-like"/>
    <property type="match status" value="1"/>
</dbReference>
<organism evidence="1 2">
    <name type="scientific">Agathobacter rectalis</name>
    <dbReference type="NCBI Taxonomy" id="39491"/>
    <lineage>
        <taxon>Bacteria</taxon>
        <taxon>Bacillati</taxon>
        <taxon>Bacillota</taxon>
        <taxon>Clostridia</taxon>
        <taxon>Lachnospirales</taxon>
        <taxon>Lachnospiraceae</taxon>
        <taxon>Agathobacter</taxon>
    </lineage>
</organism>
<keyword evidence="1" id="KW-0808">Transferase</keyword>
<dbReference type="OMA" id="NTACGEN"/>
<dbReference type="Gene3D" id="3.40.50.2000">
    <property type="entry name" value="Glycogen Phosphorylase B"/>
    <property type="match status" value="2"/>
</dbReference>
<protein>
    <submittedName>
        <fullName evidence="1">GDP-mannose-dependent alpha-(1-6)-phosphatidylinositol monomannoside mannosyltransferase</fullName>
        <ecNumber evidence="1">2.4.1.57</ecNumber>
    </submittedName>
</protein>
<dbReference type="PANTHER" id="PTHR45947">
    <property type="entry name" value="SULFOQUINOVOSYL TRANSFERASE SQD2"/>
    <property type="match status" value="1"/>
</dbReference>
<gene>
    <name evidence="1" type="primary">pimB_1</name>
    <name evidence="1" type="ORF">ERS852417_01278</name>
</gene>
<dbReference type="RefSeq" id="WP_012743475.1">
    <property type="nucleotide sequence ID" value="NZ_CP092643.1"/>
</dbReference>
<accession>A0A174B0I9</accession>
<dbReference type="SUPFAM" id="SSF53756">
    <property type="entry name" value="UDP-Glycosyltransferase/glycogen phosphorylase"/>
    <property type="match status" value="1"/>
</dbReference>
<dbReference type="GeneID" id="86989386"/>
<name>A0A174B0I9_9FIRM</name>
<dbReference type="Pfam" id="PF13692">
    <property type="entry name" value="Glyco_trans_1_4"/>
    <property type="match status" value="1"/>
</dbReference>
<dbReference type="EMBL" id="CYYW01000007">
    <property type="protein sequence ID" value="CUN94224.1"/>
    <property type="molecule type" value="Genomic_DNA"/>
</dbReference>
<evidence type="ECO:0000313" key="2">
    <source>
        <dbReference type="Proteomes" id="UP000095384"/>
    </source>
</evidence>
<dbReference type="PANTHER" id="PTHR45947:SF3">
    <property type="entry name" value="SULFOQUINOVOSYL TRANSFERASE SQD2"/>
    <property type="match status" value="1"/>
</dbReference>
<evidence type="ECO:0000313" key="1">
    <source>
        <dbReference type="EMBL" id="CUN94224.1"/>
    </source>
</evidence>
<dbReference type="GO" id="GO:0016757">
    <property type="term" value="F:glycosyltransferase activity"/>
    <property type="evidence" value="ECO:0007669"/>
    <property type="project" value="UniProtKB-KW"/>
</dbReference>
<dbReference type="EC" id="2.4.1.57" evidence="1"/>
<sequence>MKKIIIVSTVGLIYDGITSVITSYLEAMNREDLKIYVVSTIMSESKIEKKIEELGCEIVQLPSRRKSPIVYFFSLAHFIRKNNIEVIHAHGNSATLSIELLAGFLGGCKRRIAHSHNTRCDQVRADKMLRPLFNLLYTDALACGNEAGLWLFGNRKFKVLKNGRNVKKYSFSLEKRNEMRKRLDISDCIAIGHVGGFFEQKNHKFLIKIFREVLNRKPNAKLFLIGDGPLKDEIMKNVSDIRKSVIFVGTVDNVNDYMQAMDIMVLPSLFEGLPLVAIEWQINGLPSLLSNTITEDCNITNMVRFESLEEAPYIWTNDILEMLEKENRLENSQKAISLVRKNGFDIYDNAKILEKIYKS</sequence>
<proteinExistence type="predicted"/>
<keyword evidence="1" id="KW-0328">Glycosyltransferase</keyword>